<sequence>MKKLRWAMDGGVWDLDISTPTTLDGAARPVPLEPLPLGISRGVKLSRPKQMDFFQRFMSMPFVPSFSTNQTQKGFAIQRLVSLPMPFTDRLFVTALGQFNVQQFVRSLRKNKSIQKSEGSSWFQNLKAHLAEKSLYACNFCSELLLTPDDTLLLSAEQHGCNNRLRKKALLTHKFPNHDFTIEAAWEALLTDEQGSYWDKPFTLAVDLASVSSNSGLSYHFCLNHSEGLPKEFEGQSDSQMPITLLPGVSAKSAVAYKKNVGLWRSDAPKLKMQPYDIFLSDPHISASGTIGAVVTASVGENSIRAQEKNEYQNWKGLHFRSQGVNSSLSTDLFASVALSAQQGNFQRPFMDLTRLYARLDFPSGSKFLSGATHVAYDLYNGLEPKAEAVQAICPNASLSLQQQIAGPFSFRVDSGLAIDLKKRNFSWQNPVFAIEYALQVLGSAKAIAWYAPNQKEFMIELRFFET</sequence>
<dbReference type="GO" id="GO:1990052">
    <property type="term" value="P:ER to chloroplast lipid transport"/>
    <property type="evidence" value="ECO:0007669"/>
    <property type="project" value="InterPro"/>
</dbReference>
<dbReference type="GO" id="GO:0009941">
    <property type="term" value="C:chloroplast envelope"/>
    <property type="evidence" value="ECO:0007669"/>
    <property type="project" value="TreeGrafter"/>
</dbReference>
<proteinExistence type="predicted"/>
<dbReference type="EMBL" id="BAABME010015138">
    <property type="protein sequence ID" value="GAA0139591.1"/>
    <property type="molecule type" value="Genomic_DNA"/>
</dbReference>
<reference evidence="1 2" key="1">
    <citation type="submission" date="2024-01" db="EMBL/GenBank/DDBJ databases">
        <title>The complete chloroplast genome sequence of Lithospermum erythrorhizon: insights into the phylogenetic relationship among Boraginaceae species and the maternal lineages of purple gromwells.</title>
        <authorList>
            <person name="Okada T."/>
            <person name="Watanabe K."/>
        </authorList>
    </citation>
    <scope>NUCLEOTIDE SEQUENCE [LARGE SCALE GENOMIC DNA]</scope>
</reference>
<keyword evidence="2" id="KW-1185">Reference proteome</keyword>
<evidence type="ECO:0008006" key="3">
    <source>
        <dbReference type="Google" id="ProtNLM"/>
    </source>
</evidence>
<protein>
    <recommendedName>
        <fullName evidence="3">Protein TRIGALACTOSYLDIACYLGLYCEROL 4, chloroplastic</fullName>
    </recommendedName>
</protein>
<name>A0AAV3NKH3_LITER</name>
<dbReference type="InterPro" id="IPR044160">
    <property type="entry name" value="TGD4-like"/>
</dbReference>
<evidence type="ECO:0000313" key="2">
    <source>
        <dbReference type="Proteomes" id="UP001454036"/>
    </source>
</evidence>
<gene>
    <name evidence="1" type="ORF">LIER_35108</name>
</gene>
<evidence type="ECO:0000313" key="1">
    <source>
        <dbReference type="EMBL" id="GAA0139591.1"/>
    </source>
</evidence>
<dbReference type="AlphaFoldDB" id="A0AAV3NKH3"/>
<dbReference type="Proteomes" id="UP001454036">
    <property type="component" value="Unassembled WGS sequence"/>
</dbReference>
<dbReference type="PANTHER" id="PTHR34954:SF4">
    <property type="entry name" value="PROTEIN TRIGALACTOSYLDIACYLGLYCEROL 4, CHLOROPLASTIC"/>
    <property type="match status" value="1"/>
</dbReference>
<comment type="caution">
    <text evidence="1">The sequence shown here is derived from an EMBL/GenBank/DDBJ whole genome shotgun (WGS) entry which is preliminary data.</text>
</comment>
<dbReference type="GO" id="GO:0070300">
    <property type="term" value="F:phosphatidic acid binding"/>
    <property type="evidence" value="ECO:0007669"/>
    <property type="project" value="InterPro"/>
</dbReference>
<accession>A0AAV3NKH3</accession>
<organism evidence="1 2">
    <name type="scientific">Lithospermum erythrorhizon</name>
    <name type="common">Purple gromwell</name>
    <name type="synonym">Lithospermum officinale var. erythrorhizon</name>
    <dbReference type="NCBI Taxonomy" id="34254"/>
    <lineage>
        <taxon>Eukaryota</taxon>
        <taxon>Viridiplantae</taxon>
        <taxon>Streptophyta</taxon>
        <taxon>Embryophyta</taxon>
        <taxon>Tracheophyta</taxon>
        <taxon>Spermatophyta</taxon>
        <taxon>Magnoliopsida</taxon>
        <taxon>eudicotyledons</taxon>
        <taxon>Gunneridae</taxon>
        <taxon>Pentapetalae</taxon>
        <taxon>asterids</taxon>
        <taxon>lamiids</taxon>
        <taxon>Boraginales</taxon>
        <taxon>Boraginaceae</taxon>
        <taxon>Boraginoideae</taxon>
        <taxon>Lithospermeae</taxon>
        <taxon>Lithospermum</taxon>
    </lineage>
</organism>
<dbReference type="PANTHER" id="PTHR34954">
    <property type="entry name" value="EXPRESSED PROTEIN"/>
    <property type="match status" value="1"/>
</dbReference>
<dbReference type="GO" id="GO:0034196">
    <property type="term" value="P:acylglycerol transport"/>
    <property type="evidence" value="ECO:0007669"/>
    <property type="project" value="InterPro"/>
</dbReference>